<accession>A0A561VLI6</accession>
<protein>
    <submittedName>
        <fullName evidence="2">Uncharacterized protein</fullName>
    </submittedName>
</protein>
<evidence type="ECO:0000313" key="3">
    <source>
        <dbReference type="Proteomes" id="UP000320239"/>
    </source>
</evidence>
<dbReference type="Proteomes" id="UP000320239">
    <property type="component" value="Unassembled WGS sequence"/>
</dbReference>
<feature type="transmembrane region" description="Helical" evidence="1">
    <location>
        <begin position="85"/>
        <end position="106"/>
    </location>
</feature>
<evidence type="ECO:0000313" key="2">
    <source>
        <dbReference type="EMBL" id="TWG12483.1"/>
    </source>
</evidence>
<sequence>MNPQDQQRPVGAAAVVGAFVLGLDAIASLLAGLLLALPAVGTRFDTGPQDARTGIAAVAVASLFALVCPAAAALVGGLRTRAAHVFGCVVTAVMAVLVAGGSALLLPATDNVSENEVGLAVIGLAAAVLLANIAALAVLLGTLRPARAHAHR</sequence>
<comment type="caution">
    <text evidence="2">The sequence shown here is derived from an EMBL/GenBank/DDBJ whole genome shotgun (WGS) entry which is preliminary data.</text>
</comment>
<keyword evidence="1" id="KW-0812">Transmembrane</keyword>
<dbReference type="EMBL" id="VIWY01000005">
    <property type="protein sequence ID" value="TWG12483.1"/>
    <property type="molecule type" value="Genomic_DNA"/>
</dbReference>
<keyword evidence="1" id="KW-0472">Membrane</keyword>
<proteinExistence type="predicted"/>
<keyword evidence="1" id="KW-1133">Transmembrane helix</keyword>
<feature type="transmembrane region" description="Helical" evidence="1">
    <location>
        <begin position="118"/>
        <end position="143"/>
    </location>
</feature>
<organism evidence="2 3">
    <name type="scientific">Actinoplanes teichomyceticus</name>
    <dbReference type="NCBI Taxonomy" id="1867"/>
    <lineage>
        <taxon>Bacteria</taxon>
        <taxon>Bacillati</taxon>
        <taxon>Actinomycetota</taxon>
        <taxon>Actinomycetes</taxon>
        <taxon>Micromonosporales</taxon>
        <taxon>Micromonosporaceae</taxon>
        <taxon>Actinoplanes</taxon>
    </lineage>
</organism>
<evidence type="ECO:0000256" key="1">
    <source>
        <dbReference type="SAM" id="Phobius"/>
    </source>
</evidence>
<dbReference type="RefSeq" id="WP_122978926.1">
    <property type="nucleotide sequence ID" value="NZ_BOMX01000092.1"/>
</dbReference>
<name>A0A561VLI6_ACTTI</name>
<gene>
    <name evidence="2" type="ORF">FHX34_105350</name>
</gene>
<reference evidence="2 3" key="1">
    <citation type="submission" date="2019-06" db="EMBL/GenBank/DDBJ databases">
        <title>Sequencing the genomes of 1000 actinobacteria strains.</title>
        <authorList>
            <person name="Klenk H.-P."/>
        </authorList>
    </citation>
    <scope>NUCLEOTIDE SEQUENCE [LARGE SCALE GENOMIC DNA]</scope>
    <source>
        <strain evidence="2 3">DSM 43866</strain>
    </source>
</reference>
<dbReference type="AlphaFoldDB" id="A0A561VLI6"/>
<feature type="transmembrane region" description="Helical" evidence="1">
    <location>
        <begin position="12"/>
        <end position="35"/>
    </location>
</feature>
<feature type="transmembrane region" description="Helical" evidence="1">
    <location>
        <begin position="55"/>
        <end position="78"/>
    </location>
</feature>
<keyword evidence="3" id="KW-1185">Reference proteome</keyword>